<dbReference type="Proteomes" id="UP000824469">
    <property type="component" value="Unassembled WGS sequence"/>
</dbReference>
<protein>
    <submittedName>
        <fullName evidence="1">Uncharacterized protein</fullName>
    </submittedName>
</protein>
<dbReference type="EMBL" id="JAHRHJ020000010">
    <property type="protein sequence ID" value="KAH9298657.1"/>
    <property type="molecule type" value="Genomic_DNA"/>
</dbReference>
<keyword evidence="2" id="KW-1185">Reference proteome</keyword>
<comment type="caution">
    <text evidence="1">The sequence shown here is derived from an EMBL/GenBank/DDBJ whole genome shotgun (WGS) entry which is preliminary data.</text>
</comment>
<sequence length="83" mass="8962">ASDNVMPAKVAHALGLTLTKSYGWCYSMETKQVPLIGQIKDAQFAFVAFPEKRVKMTILVADIPAAYGILLGRGFCKDVGGEI</sequence>
<gene>
    <name evidence="1" type="ORF">KI387_030339</name>
</gene>
<feature type="non-terminal residue" evidence="1">
    <location>
        <position position="83"/>
    </location>
</feature>
<organism evidence="1 2">
    <name type="scientific">Taxus chinensis</name>
    <name type="common">Chinese yew</name>
    <name type="synonym">Taxus wallichiana var. chinensis</name>
    <dbReference type="NCBI Taxonomy" id="29808"/>
    <lineage>
        <taxon>Eukaryota</taxon>
        <taxon>Viridiplantae</taxon>
        <taxon>Streptophyta</taxon>
        <taxon>Embryophyta</taxon>
        <taxon>Tracheophyta</taxon>
        <taxon>Spermatophyta</taxon>
        <taxon>Pinopsida</taxon>
        <taxon>Pinidae</taxon>
        <taxon>Conifers II</taxon>
        <taxon>Cupressales</taxon>
        <taxon>Taxaceae</taxon>
        <taxon>Taxus</taxon>
    </lineage>
</organism>
<accession>A0AA38CJD1</accession>
<evidence type="ECO:0000313" key="1">
    <source>
        <dbReference type="EMBL" id="KAH9298657.1"/>
    </source>
</evidence>
<reference evidence="1 2" key="1">
    <citation type="journal article" date="2021" name="Nat. Plants">
        <title>The Taxus genome provides insights into paclitaxel biosynthesis.</title>
        <authorList>
            <person name="Xiong X."/>
            <person name="Gou J."/>
            <person name="Liao Q."/>
            <person name="Li Y."/>
            <person name="Zhou Q."/>
            <person name="Bi G."/>
            <person name="Li C."/>
            <person name="Du R."/>
            <person name="Wang X."/>
            <person name="Sun T."/>
            <person name="Guo L."/>
            <person name="Liang H."/>
            <person name="Lu P."/>
            <person name="Wu Y."/>
            <person name="Zhang Z."/>
            <person name="Ro D.K."/>
            <person name="Shang Y."/>
            <person name="Huang S."/>
            <person name="Yan J."/>
        </authorList>
    </citation>
    <scope>NUCLEOTIDE SEQUENCE [LARGE SCALE GENOMIC DNA]</scope>
    <source>
        <strain evidence="1">Ta-2019</strain>
    </source>
</reference>
<proteinExistence type="predicted"/>
<dbReference type="AlphaFoldDB" id="A0AA38CJD1"/>
<name>A0AA38CJD1_TAXCH</name>
<evidence type="ECO:0000313" key="2">
    <source>
        <dbReference type="Proteomes" id="UP000824469"/>
    </source>
</evidence>
<feature type="non-terminal residue" evidence="1">
    <location>
        <position position="1"/>
    </location>
</feature>